<evidence type="ECO:0000313" key="2">
    <source>
        <dbReference type="EMBL" id="QHU34810.1"/>
    </source>
</evidence>
<proteinExistence type="predicted"/>
<evidence type="ECO:0000256" key="1">
    <source>
        <dbReference type="SAM" id="MobiDB-lite"/>
    </source>
</evidence>
<organism evidence="2">
    <name type="scientific">viral metagenome</name>
    <dbReference type="NCBI Taxonomy" id="1070528"/>
    <lineage>
        <taxon>unclassified sequences</taxon>
        <taxon>metagenomes</taxon>
        <taxon>organismal metagenomes</taxon>
    </lineage>
</organism>
<protein>
    <submittedName>
        <fullName evidence="2">Uncharacterized protein</fullName>
    </submittedName>
</protein>
<reference evidence="2" key="1">
    <citation type="journal article" date="2020" name="Nature">
        <title>Giant virus diversity and host interactions through global metagenomics.</title>
        <authorList>
            <person name="Schulz F."/>
            <person name="Roux S."/>
            <person name="Paez-Espino D."/>
            <person name="Jungbluth S."/>
            <person name="Walsh D.A."/>
            <person name="Denef V.J."/>
            <person name="McMahon K.D."/>
            <person name="Konstantinidis K.T."/>
            <person name="Eloe-Fadrosh E.A."/>
            <person name="Kyrpides N.C."/>
            <person name="Woyke T."/>
        </authorList>
    </citation>
    <scope>NUCLEOTIDE SEQUENCE</scope>
    <source>
        <strain evidence="2">GVMAG-S-1017244-22</strain>
    </source>
</reference>
<feature type="region of interest" description="Disordered" evidence="1">
    <location>
        <begin position="341"/>
        <end position="367"/>
    </location>
</feature>
<accession>A0A6C0LWR2</accession>
<dbReference type="InterPro" id="IPR035915">
    <property type="entry name" value="Plakin_repeat_sf"/>
</dbReference>
<dbReference type="InterPro" id="IPR009030">
    <property type="entry name" value="Growth_fac_rcpt_cys_sf"/>
</dbReference>
<name>A0A6C0LWR2_9ZZZZ</name>
<dbReference type="EMBL" id="MN740580">
    <property type="protein sequence ID" value="QHU34810.1"/>
    <property type="molecule type" value="Genomic_DNA"/>
</dbReference>
<sequence length="486" mass="55755">MQHNICSHILTPKQVGPICWFMATFVAMFYSQRSRKILLEESNGWNKKKSLFTLLKHVLDDKYLKVESKESDDYKKFKDDTFLNILSYLNIENKKSFPYDPKKVTCGFAPEVYIGKLYKLLNVDYKMFDYSIQDNTVAYSYYNEDYDLLNYTIKKKKMSIDFNVEEWIKVKKYKYVENNNAPPILIIRVNDNERNGLYNLLLPSNIINDGVAKDELKSMREQIFYNGAEYNLDSVILANWNINKYSGHAIAGITCKKNKYVYNGWTRTSMDPVMAKNITREIPCELMKYNWNIIKNNDFCLNTAKCIPELLRKKLKVRDLCFNFSKGGRLLIYVRKDAKHDTSTDSNINAGNSPVKSPTKSPKKCPDGKVLNPKTGRCILIKNAINKNVAKPKSPKKCPDGKVLNPKTGRCILIKNAINKNIAKPKSPKKCPDGKVLNPKTGRCILIKNIINKNIAKPKSPKKCPDGKVLNPKTGRCILIKNIIAK</sequence>
<dbReference type="SUPFAM" id="SSF57184">
    <property type="entry name" value="Growth factor receptor domain"/>
    <property type="match status" value="1"/>
</dbReference>
<dbReference type="AlphaFoldDB" id="A0A6C0LWR2"/>
<dbReference type="Gene3D" id="3.90.1290.10">
    <property type="entry name" value="Plakin repeat"/>
    <property type="match status" value="1"/>
</dbReference>